<evidence type="ECO:0000313" key="1">
    <source>
        <dbReference type="EMBL" id="PJE80673.1"/>
    </source>
</evidence>
<dbReference type="EMBL" id="NSIT01000009">
    <property type="protein sequence ID" value="PJE80673.1"/>
    <property type="molecule type" value="Genomic_DNA"/>
</dbReference>
<gene>
    <name evidence="1" type="ORF">CI610_00334</name>
</gene>
<sequence length="50" mass="5745">MANGPVLLSATVNAQSEILLIRYLRQQARLDEKVCGTVRFYYISHYSEIL</sequence>
<dbReference type="AlphaFoldDB" id="A0A2H9TBU5"/>
<proteinExistence type="predicted"/>
<accession>A0A2H9TBU5</accession>
<comment type="caution">
    <text evidence="1">The sequence shown here is derived from an EMBL/GenBank/DDBJ whole genome shotgun (WGS) entry which is preliminary data.</text>
</comment>
<name>A0A2H9TBU5_9ZZZZ</name>
<protein>
    <submittedName>
        <fullName evidence="1">Uncharacterized protein</fullName>
    </submittedName>
</protein>
<reference evidence="1" key="1">
    <citation type="journal article" date="2017" name="Appl. Environ. Microbiol.">
        <title>Molecular characterization of an Endozoicomonas-like organism causing infection in king scallop Pecten maximus L.</title>
        <authorList>
            <person name="Cano I."/>
            <person name="van Aerle R."/>
            <person name="Ross S."/>
            <person name="Verner-Jeffreys D.W."/>
            <person name="Paley R.K."/>
            <person name="Rimmer G."/>
            <person name="Ryder D."/>
            <person name="Hooper P."/>
            <person name="Stone D."/>
            <person name="Feist S.W."/>
        </authorList>
    </citation>
    <scope>NUCLEOTIDE SEQUENCE</scope>
</reference>
<organism evidence="1">
    <name type="scientific">invertebrate metagenome</name>
    <dbReference type="NCBI Taxonomy" id="1711999"/>
    <lineage>
        <taxon>unclassified sequences</taxon>
        <taxon>metagenomes</taxon>
        <taxon>organismal metagenomes</taxon>
    </lineage>
</organism>